<name>A0A0F9B4L7_9ZZZZ</name>
<evidence type="ECO:0008006" key="2">
    <source>
        <dbReference type="Google" id="ProtNLM"/>
    </source>
</evidence>
<dbReference type="EMBL" id="LAZR01039595">
    <property type="protein sequence ID" value="KKL16605.1"/>
    <property type="molecule type" value="Genomic_DNA"/>
</dbReference>
<organism evidence="1">
    <name type="scientific">marine sediment metagenome</name>
    <dbReference type="NCBI Taxonomy" id="412755"/>
    <lineage>
        <taxon>unclassified sequences</taxon>
        <taxon>metagenomes</taxon>
        <taxon>ecological metagenomes</taxon>
    </lineage>
</organism>
<proteinExistence type="predicted"/>
<comment type="caution">
    <text evidence="1">The sequence shown here is derived from an EMBL/GenBank/DDBJ whole genome shotgun (WGS) entry which is preliminary data.</text>
</comment>
<accession>A0A0F9B4L7</accession>
<reference evidence="1" key="1">
    <citation type="journal article" date="2015" name="Nature">
        <title>Complex archaea that bridge the gap between prokaryotes and eukaryotes.</title>
        <authorList>
            <person name="Spang A."/>
            <person name="Saw J.H."/>
            <person name="Jorgensen S.L."/>
            <person name="Zaremba-Niedzwiedzka K."/>
            <person name="Martijn J."/>
            <person name="Lind A.E."/>
            <person name="van Eijk R."/>
            <person name="Schleper C."/>
            <person name="Guy L."/>
            <person name="Ettema T.J."/>
        </authorList>
    </citation>
    <scope>NUCLEOTIDE SEQUENCE</scope>
</reference>
<dbReference type="AlphaFoldDB" id="A0A0F9B4L7"/>
<protein>
    <recommendedName>
        <fullName evidence="2">2-isopropylmalate synthase LeuA allosteric (dimerisation) domain-containing protein</fullName>
    </recommendedName>
</protein>
<gene>
    <name evidence="1" type="ORF">LCGC14_2493900</name>
</gene>
<evidence type="ECO:0000313" key="1">
    <source>
        <dbReference type="EMBL" id="KKL16605.1"/>
    </source>
</evidence>
<sequence>MTMTVYAQIHRLTKEKREDPRQFECLISITHPDGDAGPAVKHGDTPMKALRNALAYLEEFVSEEEKLQFA</sequence>